<proteinExistence type="inferred from homology"/>
<gene>
    <name evidence="12" type="ORF">EDD79_100340</name>
</gene>
<sequence length="276" mass="30958">MKLKSEKLTIVQKGEVVYFTFPHFDKYNFVKHGFTSKKGGVSDGIYESLNLNFSVGDEHHNVIENYKIIAKALNINFENLVLSNQIHESEIKCVNKSDRGKGITQSRDYEGVDGLITNEPEVALVTLYADCVPLFFLDPVKRVVGLAHAGWKGTVKEIGRKMVDRLVNQYGSNKEDILVGIGPSIGDCCYEVGEEVAQQFKRIKASGNNVFKKGNLKYMLDLWSINKDILIRSGIKENNIVVTDICTNCNKDYLFSHRGHHGKRGGMAAIIQLEVE</sequence>
<evidence type="ECO:0000256" key="6">
    <source>
        <dbReference type="ARBA" id="ARBA00022801"/>
    </source>
</evidence>
<dbReference type="GO" id="GO:0005507">
    <property type="term" value="F:copper ion binding"/>
    <property type="evidence" value="ECO:0007669"/>
    <property type="project" value="TreeGrafter"/>
</dbReference>
<evidence type="ECO:0000256" key="3">
    <source>
        <dbReference type="ARBA" id="ARBA00007353"/>
    </source>
</evidence>
<comment type="catalytic activity">
    <reaction evidence="1">
        <text>inosine + phosphate = alpha-D-ribose 1-phosphate + hypoxanthine</text>
        <dbReference type="Rhea" id="RHEA:27646"/>
        <dbReference type="ChEBI" id="CHEBI:17368"/>
        <dbReference type="ChEBI" id="CHEBI:17596"/>
        <dbReference type="ChEBI" id="CHEBI:43474"/>
        <dbReference type="ChEBI" id="CHEBI:57720"/>
        <dbReference type="EC" id="2.4.2.1"/>
    </reaction>
    <physiologicalReaction direction="left-to-right" evidence="1">
        <dbReference type="Rhea" id="RHEA:27647"/>
    </physiologicalReaction>
</comment>
<comment type="catalytic activity">
    <reaction evidence="9">
        <text>adenosine + phosphate = alpha-D-ribose 1-phosphate + adenine</text>
        <dbReference type="Rhea" id="RHEA:27642"/>
        <dbReference type="ChEBI" id="CHEBI:16335"/>
        <dbReference type="ChEBI" id="CHEBI:16708"/>
        <dbReference type="ChEBI" id="CHEBI:43474"/>
        <dbReference type="ChEBI" id="CHEBI:57720"/>
        <dbReference type="EC" id="2.4.2.1"/>
    </reaction>
    <physiologicalReaction direction="left-to-right" evidence="9">
        <dbReference type="Rhea" id="RHEA:27643"/>
    </physiologicalReaction>
</comment>
<comment type="similarity">
    <text evidence="3 11">Belongs to the purine nucleoside phosphorylase YfiH/LACC1 family.</text>
</comment>
<name>A0A4R2TYL5_9FIRM</name>
<dbReference type="SUPFAM" id="SSF64438">
    <property type="entry name" value="CNF1/YfiH-like putative cysteine hydrolases"/>
    <property type="match status" value="1"/>
</dbReference>
<dbReference type="PANTHER" id="PTHR30616">
    <property type="entry name" value="UNCHARACTERIZED PROTEIN YFIH"/>
    <property type="match status" value="1"/>
</dbReference>
<comment type="catalytic activity">
    <reaction evidence="8">
        <text>adenosine + H2O + H(+) = inosine + NH4(+)</text>
        <dbReference type="Rhea" id="RHEA:24408"/>
        <dbReference type="ChEBI" id="CHEBI:15377"/>
        <dbReference type="ChEBI" id="CHEBI:15378"/>
        <dbReference type="ChEBI" id="CHEBI:16335"/>
        <dbReference type="ChEBI" id="CHEBI:17596"/>
        <dbReference type="ChEBI" id="CHEBI:28938"/>
        <dbReference type="EC" id="3.5.4.4"/>
    </reaction>
    <physiologicalReaction direction="left-to-right" evidence="8">
        <dbReference type="Rhea" id="RHEA:24409"/>
    </physiologicalReaction>
</comment>
<evidence type="ECO:0000313" key="13">
    <source>
        <dbReference type="Proteomes" id="UP000295504"/>
    </source>
</evidence>
<evidence type="ECO:0000313" key="12">
    <source>
        <dbReference type="EMBL" id="TCQ06615.1"/>
    </source>
</evidence>
<dbReference type="InterPro" id="IPR038371">
    <property type="entry name" value="Cu_polyphenol_OxRdtase_sf"/>
</dbReference>
<keyword evidence="13" id="KW-1185">Reference proteome</keyword>
<evidence type="ECO:0000256" key="5">
    <source>
        <dbReference type="ARBA" id="ARBA00022723"/>
    </source>
</evidence>
<keyword evidence="5" id="KW-0479">Metal-binding</keyword>
<protein>
    <recommendedName>
        <fullName evidence="11">Purine nucleoside phosphorylase</fullName>
    </recommendedName>
</protein>
<reference evidence="12 13" key="1">
    <citation type="submission" date="2019-03" db="EMBL/GenBank/DDBJ databases">
        <title>Genomic Encyclopedia of Type Strains, Phase IV (KMG-IV): sequencing the most valuable type-strain genomes for metagenomic binning, comparative biology and taxonomic classification.</title>
        <authorList>
            <person name="Goeker M."/>
        </authorList>
    </citation>
    <scope>NUCLEOTIDE SEQUENCE [LARGE SCALE GENOMIC DNA]</scope>
    <source>
        <strain evidence="12 13">DSM 100013</strain>
    </source>
</reference>
<evidence type="ECO:0000256" key="2">
    <source>
        <dbReference type="ARBA" id="ARBA00003215"/>
    </source>
</evidence>
<comment type="caution">
    <text evidence="12">The sequence shown here is derived from an EMBL/GenBank/DDBJ whole genome shotgun (WGS) entry which is preliminary data.</text>
</comment>
<dbReference type="NCBIfam" id="TIGR00726">
    <property type="entry name" value="peptidoglycan editing factor PgeF"/>
    <property type="match status" value="1"/>
</dbReference>
<organism evidence="12 13">
    <name type="scientific">Serpentinicella alkaliphila</name>
    <dbReference type="NCBI Taxonomy" id="1734049"/>
    <lineage>
        <taxon>Bacteria</taxon>
        <taxon>Bacillati</taxon>
        <taxon>Bacillota</taxon>
        <taxon>Clostridia</taxon>
        <taxon>Peptostreptococcales</taxon>
        <taxon>Natronincolaceae</taxon>
        <taxon>Serpentinicella</taxon>
    </lineage>
</organism>
<keyword evidence="6" id="KW-0378">Hydrolase</keyword>
<dbReference type="Proteomes" id="UP000295504">
    <property type="component" value="Unassembled WGS sequence"/>
</dbReference>
<evidence type="ECO:0000256" key="10">
    <source>
        <dbReference type="ARBA" id="ARBA00049893"/>
    </source>
</evidence>
<evidence type="ECO:0000256" key="11">
    <source>
        <dbReference type="RuleBase" id="RU361274"/>
    </source>
</evidence>
<keyword evidence="4" id="KW-0808">Transferase</keyword>
<dbReference type="EMBL" id="SLYC01000003">
    <property type="protein sequence ID" value="TCQ06615.1"/>
    <property type="molecule type" value="Genomic_DNA"/>
</dbReference>
<dbReference type="InterPro" id="IPR003730">
    <property type="entry name" value="Cu_polyphenol_OxRdtase"/>
</dbReference>
<evidence type="ECO:0000256" key="1">
    <source>
        <dbReference type="ARBA" id="ARBA00000553"/>
    </source>
</evidence>
<evidence type="ECO:0000256" key="4">
    <source>
        <dbReference type="ARBA" id="ARBA00022679"/>
    </source>
</evidence>
<evidence type="ECO:0000256" key="9">
    <source>
        <dbReference type="ARBA" id="ARBA00048968"/>
    </source>
</evidence>
<comment type="function">
    <text evidence="2">Purine nucleoside enzyme that catalyzes the phosphorolysis of adenosine and inosine nucleosides, yielding D-ribose 1-phosphate and the respective free bases, adenine and hypoxanthine. Also catalyzes the phosphorolysis of S-methyl-5'-thioadenosine into adenine and S-methyl-5-thio-alpha-D-ribose 1-phosphate. Also has adenosine deaminase activity.</text>
</comment>
<keyword evidence="7" id="KW-0862">Zinc</keyword>
<dbReference type="RefSeq" id="WP_132847498.1">
    <property type="nucleotide sequence ID" value="NZ_CP058648.1"/>
</dbReference>
<dbReference type="AlphaFoldDB" id="A0A4R2TYL5"/>
<dbReference type="Gene3D" id="3.60.140.10">
    <property type="entry name" value="CNF1/YfiH-like putative cysteine hydrolases"/>
    <property type="match status" value="1"/>
</dbReference>
<dbReference type="CDD" id="cd16833">
    <property type="entry name" value="YfiH"/>
    <property type="match status" value="1"/>
</dbReference>
<comment type="catalytic activity">
    <reaction evidence="10">
        <text>S-methyl-5'-thioadenosine + phosphate = 5-(methylsulfanyl)-alpha-D-ribose 1-phosphate + adenine</text>
        <dbReference type="Rhea" id="RHEA:11852"/>
        <dbReference type="ChEBI" id="CHEBI:16708"/>
        <dbReference type="ChEBI" id="CHEBI:17509"/>
        <dbReference type="ChEBI" id="CHEBI:43474"/>
        <dbReference type="ChEBI" id="CHEBI:58533"/>
        <dbReference type="EC" id="2.4.2.28"/>
    </reaction>
    <physiologicalReaction direction="left-to-right" evidence="10">
        <dbReference type="Rhea" id="RHEA:11853"/>
    </physiologicalReaction>
</comment>
<accession>A0A4R2TYL5</accession>
<evidence type="ECO:0000256" key="8">
    <source>
        <dbReference type="ARBA" id="ARBA00047989"/>
    </source>
</evidence>
<dbReference type="GO" id="GO:0016787">
    <property type="term" value="F:hydrolase activity"/>
    <property type="evidence" value="ECO:0007669"/>
    <property type="project" value="UniProtKB-KW"/>
</dbReference>
<dbReference type="GO" id="GO:0017061">
    <property type="term" value="F:S-methyl-5-thioadenosine phosphorylase activity"/>
    <property type="evidence" value="ECO:0007669"/>
    <property type="project" value="UniProtKB-EC"/>
</dbReference>
<dbReference type="InterPro" id="IPR011324">
    <property type="entry name" value="Cytotoxic_necrot_fac-like_cat"/>
</dbReference>
<evidence type="ECO:0000256" key="7">
    <source>
        <dbReference type="ARBA" id="ARBA00022833"/>
    </source>
</evidence>
<dbReference type="PANTHER" id="PTHR30616:SF2">
    <property type="entry name" value="PURINE NUCLEOSIDE PHOSPHORYLASE LACC1"/>
    <property type="match status" value="1"/>
</dbReference>
<dbReference type="OrthoDB" id="4279at2"/>
<dbReference type="Pfam" id="PF02578">
    <property type="entry name" value="Cu-oxidase_4"/>
    <property type="match status" value="1"/>
</dbReference>